<evidence type="ECO:0000313" key="2">
    <source>
        <dbReference type="EMBL" id="GAA5069334.1"/>
    </source>
</evidence>
<comment type="caution">
    <text evidence="2">The sequence shown here is derived from an EMBL/GenBank/DDBJ whole genome shotgun (WGS) entry which is preliminary data.</text>
</comment>
<feature type="signal peptide" evidence="1">
    <location>
        <begin position="1"/>
        <end position="19"/>
    </location>
</feature>
<feature type="chain" id="PRO_5045196221" evidence="1">
    <location>
        <begin position="20"/>
        <end position="123"/>
    </location>
</feature>
<proteinExistence type="predicted"/>
<name>A0ABP9L1D7_9RHOB</name>
<keyword evidence="1" id="KW-0732">Signal</keyword>
<dbReference type="Proteomes" id="UP001499910">
    <property type="component" value="Unassembled WGS sequence"/>
</dbReference>
<dbReference type="EMBL" id="BAABHW010000001">
    <property type="protein sequence ID" value="GAA5069334.1"/>
    <property type="molecule type" value="Genomic_DNA"/>
</dbReference>
<protein>
    <submittedName>
        <fullName evidence="2">Uncharacterized protein</fullName>
    </submittedName>
</protein>
<gene>
    <name evidence="2" type="ORF">GCM10023209_10980</name>
</gene>
<evidence type="ECO:0000256" key="1">
    <source>
        <dbReference type="SAM" id="SignalP"/>
    </source>
</evidence>
<keyword evidence="3" id="KW-1185">Reference proteome</keyword>
<dbReference type="RefSeq" id="WP_259546215.1">
    <property type="nucleotide sequence ID" value="NZ_BAABHW010000001.1"/>
</dbReference>
<accession>A0ABP9L1D7</accession>
<organism evidence="2 3">
    <name type="scientific">[Roseibacterium] beibuensis</name>
    <dbReference type="NCBI Taxonomy" id="1193142"/>
    <lineage>
        <taxon>Bacteria</taxon>
        <taxon>Pseudomonadati</taxon>
        <taxon>Pseudomonadota</taxon>
        <taxon>Alphaproteobacteria</taxon>
        <taxon>Rhodobacterales</taxon>
        <taxon>Roseobacteraceae</taxon>
        <taxon>Roseicyclus</taxon>
    </lineage>
</organism>
<evidence type="ECO:0000313" key="3">
    <source>
        <dbReference type="Proteomes" id="UP001499910"/>
    </source>
</evidence>
<reference evidence="3" key="1">
    <citation type="journal article" date="2019" name="Int. J. Syst. Evol. Microbiol.">
        <title>The Global Catalogue of Microorganisms (GCM) 10K type strain sequencing project: providing services to taxonomists for standard genome sequencing and annotation.</title>
        <authorList>
            <consortium name="The Broad Institute Genomics Platform"/>
            <consortium name="The Broad Institute Genome Sequencing Center for Infectious Disease"/>
            <person name="Wu L."/>
            <person name="Ma J."/>
        </authorList>
    </citation>
    <scope>NUCLEOTIDE SEQUENCE [LARGE SCALE GENOMIC DNA]</scope>
    <source>
        <strain evidence="3">JCM 18015</strain>
    </source>
</reference>
<sequence>MHAPALALSILLAAPPALAQPVACAFTLVCAPEIDCEAHEGIPFDLSHADGTYSFEADGTVLTGQPLDGFDPRGLALAFQTDTETMLFTLTPGDEGVLTRHRIGPGGRLSVASFIGPCVRGYP</sequence>